<dbReference type="Gramene" id="RZC50777">
    <property type="protein sequence ID" value="RZC50777"/>
    <property type="gene ID" value="C5167_019206"/>
</dbReference>
<keyword evidence="1" id="KW-0472">Membrane</keyword>
<feature type="transmembrane region" description="Helical" evidence="1">
    <location>
        <begin position="150"/>
        <end position="172"/>
    </location>
</feature>
<dbReference type="OrthoDB" id="1930779at2759"/>
<evidence type="ECO:0000313" key="2">
    <source>
        <dbReference type="EMBL" id="RZC50777.1"/>
    </source>
</evidence>
<keyword evidence="1" id="KW-0812">Transmembrane</keyword>
<feature type="transmembrane region" description="Helical" evidence="1">
    <location>
        <begin position="123"/>
        <end position="143"/>
    </location>
</feature>
<dbReference type="InterPro" id="IPR056894">
    <property type="entry name" value="AtTam38"/>
</dbReference>
<accession>A0A4Y7IQ28</accession>
<keyword evidence="1" id="KW-1133">Transmembrane helix</keyword>
<reference evidence="2 3" key="1">
    <citation type="journal article" date="2018" name="Science">
        <title>The opium poppy genome and morphinan production.</title>
        <authorList>
            <person name="Guo L."/>
            <person name="Winzer T."/>
            <person name="Yang X."/>
            <person name="Li Y."/>
            <person name="Ning Z."/>
            <person name="He Z."/>
            <person name="Teodor R."/>
            <person name="Lu Y."/>
            <person name="Bowser T.A."/>
            <person name="Graham I.A."/>
            <person name="Ye K."/>
        </authorList>
    </citation>
    <scope>NUCLEOTIDE SEQUENCE [LARGE SCALE GENOMIC DNA]</scope>
    <source>
        <strain evidence="3">cv. HN1</strain>
        <tissue evidence="2">Leaves</tissue>
    </source>
</reference>
<feature type="transmembrane region" description="Helical" evidence="1">
    <location>
        <begin position="192"/>
        <end position="218"/>
    </location>
</feature>
<feature type="transmembrane region" description="Helical" evidence="1">
    <location>
        <begin position="253"/>
        <end position="269"/>
    </location>
</feature>
<organism evidence="2 3">
    <name type="scientific">Papaver somniferum</name>
    <name type="common">Opium poppy</name>
    <dbReference type="NCBI Taxonomy" id="3469"/>
    <lineage>
        <taxon>Eukaryota</taxon>
        <taxon>Viridiplantae</taxon>
        <taxon>Streptophyta</taxon>
        <taxon>Embryophyta</taxon>
        <taxon>Tracheophyta</taxon>
        <taxon>Spermatophyta</taxon>
        <taxon>Magnoliopsida</taxon>
        <taxon>Ranunculales</taxon>
        <taxon>Papaveraceae</taxon>
        <taxon>Papaveroideae</taxon>
        <taxon>Papaver</taxon>
    </lineage>
</organism>
<dbReference type="EMBL" id="CM010716">
    <property type="protein sequence ID" value="RZC50777.1"/>
    <property type="molecule type" value="Genomic_DNA"/>
</dbReference>
<sequence>MSISSSLCSSPNLIQKPPFNSITKKTCQINYYGFLRCNQLLQFRYTKTRSIQQPIKRCSDFSGLSIKQFPIGRKLGFSVCAENGEGEEKKDVVDEAEEARGQSTMPSRFRCLTKEAPDRPVRWPWLIALAFLIYAWRSVLWELSNWKKAVVGIASFTAYLSKLALAIVYHFFSDPITAVLGFFETSLYSVRYMYSDIVAAAPVPELMVIILLTSAVLAIAEAPVPNSINCQSYLISVAGFIGLAAVKSFIPESLFWVFLVGLFCFAKFVKKKDNVSSAMPVAAVLTAVGEPWVRALVMTLFTSLAIYHHSNMKKSLPEEYAEVEVASSVRKLPVPLVGAALAVGIHLAAKWVRYRHLTWMIV</sequence>
<dbReference type="STRING" id="3469.A0A4Y7IQ28"/>
<keyword evidence="3" id="KW-1185">Reference proteome</keyword>
<name>A0A4Y7IQ28_PAPSO</name>
<protein>
    <submittedName>
        <fullName evidence="2">Uncharacterized protein</fullName>
    </submittedName>
</protein>
<proteinExistence type="predicted"/>
<evidence type="ECO:0000313" key="3">
    <source>
        <dbReference type="Proteomes" id="UP000316621"/>
    </source>
</evidence>
<dbReference type="Proteomes" id="UP000316621">
    <property type="component" value="Chromosome 2"/>
</dbReference>
<dbReference type="Pfam" id="PF25114">
    <property type="entry name" value="AtTam38"/>
    <property type="match status" value="1"/>
</dbReference>
<dbReference type="AlphaFoldDB" id="A0A4Y7IQ28"/>
<dbReference type="OMA" id="QDSPIRW"/>
<evidence type="ECO:0000256" key="1">
    <source>
        <dbReference type="SAM" id="Phobius"/>
    </source>
</evidence>
<gene>
    <name evidence="2" type="ORF">C5167_019206</name>
</gene>